<dbReference type="AlphaFoldDB" id="A0AA49GNR4"/>
<organism evidence="2">
    <name type="scientific">Roseihalotalea indica</name>
    <dbReference type="NCBI Taxonomy" id="2867963"/>
    <lineage>
        <taxon>Bacteria</taxon>
        <taxon>Pseudomonadati</taxon>
        <taxon>Bacteroidota</taxon>
        <taxon>Cytophagia</taxon>
        <taxon>Cytophagales</taxon>
        <taxon>Catalimonadaceae</taxon>
        <taxon>Roseihalotalea</taxon>
    </lineage>
</organism>
<reference evidence="2" key="1">
    <citation type="journal article" date="2023" name="Comput. Struct. Biotechnol. J.">
        <title>Discovery of a novel marine Bacteroidetes with a rich repertoire of carbohydrate-active enzymes.</title>
        <authorList>
            <person name="Chen B."/>
            <person name="Liu G."/>
            <person name="Chen Q."/>
            <person name="Wang H."/>
            <person name="Liu L."/>
            <person name="Tang K."/>
        </authorList>
    </citation>
    <scope>NUCLEOTIDE SEQUENCE</scope>
    <source>
        <strain evidence="2">TK19036</strain>
    </source>
</reference>
<keyword evidence="1" id="KW-0812">Transmembrane</keyword>
<feature type="transmembrane region" description="Helical" evidence="1">
    <location>
        <begin position="121"/>
        <end position="143"/>
    </location>
</feature>
<feature type="transmembrane region" description="Helical" evidence="1">
    <location>
        <begin position="47"/>
        <end position="68"/>
    </location>
</feature>
<feature type="transmembrane region" description="Helical" evidence="1">
    <location>
        <begin position="80"/>
        <end position="101"/>
    </location>
</feature>
<dbReference type="EMBL" id="CP120682">
    <property type="protein sequence ID" value="WKN38240.1"/>
    <property type="molecule type" value="Genomic_DNA"/>
</dbReference>
<gene>
    <name evidence="2" type="ORF">K4G66_05940</name>
</gene>
<protein>
    <submittedName>
        <fullName evidence="2">Uncharacterized protein</fullName>
    </submittedName>
</protein>
<accession>A0AA49GNR4</accession>
<reference evidence="2" key="2">
    <citation type="journal article" date="2024" name="Antonie Van Leeuwenhoek">
        <title>Roseihalotalea indica gen. nov., sp. nov., a halophilic Bacteroidetes from mesopelagic Southwest Indian Ocean with higher carbohydrate metabolic potential.</title>
        <authorList>
            <person name="Chen B."/>
            <person name="Zhang M."/>
            <person name="Lin D."/>
            <person name="Ye J."/>
            <person name="Tang K."/>
        </authorList>
    </citation>
    <scope>NUCLEOTIDE SEQUENCE</scope>
    <source>
        <strain evidence="2">TK19036</strain>
    </source>
</reference>
<proteinExistence type="predicted"/>
<keyword evidence="1" id="KW-1133">Transmembrane helix</keyword>
<evidence type="ECO:0000256" key="1">
    <source>
        <dbReference type="SAM" id="Phobius"/>
    </source>
</evidence>
<name>A0AA49GNR4_9BACT</name>
<keyword evidence="1" id="KW-0472">Membrane</keyword>
<sequence>MKKLVVLTGFSFLFAMIGFYLWGWFFKISIHQVNVPNLEIDAFSGQFLTHLTFIITLGLIPLIYTITIRLGQIEVPWKKLVALGVILAAGICFWQLRIQFLQMELLQIPIDSYLILGSLNFQFYLLTGLIFGAFLSGVTFKLIQENV</sequence>
<evidence type="ECO:0000313" key="2">
    <source>
        <dbReference type="EMBL" id="WKN38240.1"/>
    </source>
</evidence>